<gene>
    <name evidence="2" type="ORF">D2T31_01395</name>
</gene>
<reference evidence="2 3" key="1">
    <citation type="submission" date="2019-01" db="EMBL/GenBank/DDBJ databases">
        <title>Sinorhodobacter populi sp. nov. isolated from the symptomatic bark tissue of Populus euramericana canker.</title>
        <authorList>
            <person name="Xu G."/>
        </authorList>
    </citation>
    <scope>NUCLEOTIDE SEQUENCE [LARGE SCALE GENOMIC DNA]</scope>
    <source>
        <strain evidence="2 3">D19-10-3-21</strain>
    </source>
</reference>
<evidence type="ECO:0000313" key="2">
    <source>
        <dbReference type="EMBL" id="RWR32874.1"/>
    </source>
</evidence>
<dbReference type="PANTHER" id="PTHR39176:SF1">
    <property type="entry name" value="PERIPLASMIC PROTEIN"/>
    <property type="match status" value="1"/>
</dbReference>
<protein>
    <submittedName>
        <fullName evidence="2">DUF1311 domain-containing protein</fullName>
    </submittedName>
</protein>
<organism evidence="2 3">
    <name type="scientific">Paenirhodobacter populi</name>
    <dbReference type="NCBI Taxonomy" id="2306993"/>
    <lineage>
        <taxon>Bacteria</taxon>
        <taxon>Pseudomonadati</taxon>
        <taxon>Pseudomonadota</taxon>
        <taxon>Alphaproteobacteria</taxon>
        <taxon>Rhodobacterales</taxon>
        <taxon>Rhodobacter group</taxon>
        <taxon>Paenirhodobacter</taxon>
    </lineage>
</organism>
<dbReference type="InterPro" id="IPR009739">
    <property type="entry name" value="LprI-like_N"/>
</dbReference>
<proteinExistence type="predicted"/>
<dbReference type="Pfam" id="PF07007">
    <property type="entry name" value="LprI"/>
    <property type="match status" value="1"/>
</dbReference>
<comment type="caution">
    <text evidence="2">The sequence shown here is derived from an EMBL/GenBank/DDBJ whole genome shotgun (WGS) entry which is preliminary data.</text>
</comment>
<sequence>MAPLPALAQADCSNATQQVEMNACAAAAYTQADEALNAIYKQAVAAARGQGDDGPKLLLAAQRAWIAYRDAACAAEVAPYAGGSIQPLVQAQCLERLTRARSEDLRAAYLSN</sequence>
<evidence type="ECO:0000259" key="1">
    <source>
        <dbReference type="Pfam" id="PF07007"/>
    </source>
</evidence>
<dbReference type="Gene3D" id="1.20.1270.180">
    <property type="match status" value="1"/>
</dbReference>
<dbReference type="Proteomes" id="UP000285295">
    <property type="component" value="Unassembled WGS sequence"/>
</dbReference>
<name>A0A443KJH1_9RHOB</name>
<dbReference type="OrthoDB" id="7340239at2"/>
<dbReference type="EMBL" id="SAUX01000001">
    <property type="protein sequence ID" value="RWR32874.1"/>
    <property type="molecule type" value="Genomic_DNA"/>
</dbReference>
<feature type="domain" description="Lysozyme inhibitor LprI-like N-terminal" evidence="1">
    <location>
        <begin position="12"/>
        <end position="105"/>
    </location>
</feature>
<evidence type="ECO:0000313" key="3">
    <source>
        <dbReference type="Proteomes" id="UP000285295"/>
    </source>
</evidence>
<dbReference type="PANTHER" id="PTHR39176">
    <property type="entry name" value="PERIPLASMIC PROTEIN-RELATED"/>
    <property type="match status" value="1"/>
</dbReference>
<accession>A0A443KJH1</accession>
<reference evidence="2 3" key="2">
    <citation type="submission" date="2019-01" db="EMBL/GenBank/DDBJ databases">
        <authorList>
            <person name="Li Y."/>
        </authorList>
    </citation>
    <scope>NUCLEOTIDE SEQUENCE [LARGE SCALE GENOMIC DNA]</scope>
    <source>
        <strain evidence="2 3">D19-10-3-21</strain>
    </source>
</reference>
<dbReference type="AlphaFoldDB" id="A0A443KJH1"/>